<dbReference type="PANTHER" id="PTHR34133">
    <property type="entry name" value="OS07G0633000 PROTEIN"/>
    <property type="match status" value="1"/>
</dbReference>
<dbReference type="InterPro" id="IPR018971">
    <property type="entry name" value="DUF1997"/>
</dbReference>
<dbReference type="PANTHER" id="PTHR34133:SF8">
    <property type="entry name" value="OS07G0633000 PROTEIN"/>
    <property type="match status" value="1"/>
</dbReference>
<proteinExistence type="predicted"/>
<dbReference type="Pfam" id="PF09366">
    <property type="entry name" value="DUF1997"/>
    <property type="match status" value="1"/>
</dbReference>
<dbReference type="EMBL" id="JTHE02000003">
    <property type="protein sequence ID" value="NEV67724.1"/>
    <property type="molecule type" value="Genomic_DNA"/>
</dbReference>
<reference evidence="1" key="3">
    <citation type="submission" date="2020-02" db="EMBL/GenBank/DDBJ databases">
        <authorList>
            <person name="Sarangi A.N."/>
            <person name="Ghosh S."/>
            <person name="Mukherjee M."/>
            <person name="Tripathy S."/>
        </authorList>
    </citation>
    <scope>NUCLEOTIDE SEQUENCE</scope>
    <source>
        <strain evidence="1">BDU141951</strain>
    </source>
</reference>
<comment type="caution">
    <text evidence="1">The sequence shown here is derived from an EMBL/GenBank/DDBJ whole genome shotgun (WGS) entry which is preliminary data.</text>
</comment>
<reference evidence="1" key="2">
    <citation type="journal article" date="2015" name="Genome Announc.">
        <title>Draft Genome Sequence of Filamentous Marine Cyanobacterium Lyngbya confervoides Strain BDU141951.</title>
        <authorList>
            <person name="Chandrababunaidu M.M."/>
            <person name="Sen D."/>
            <person name="Tripathy S."/>
        </authorList>
    </citation>
    <scope>NUCLEOTIDE SEQUENCE</scope>
    <source>
        <strain evidence="1">BDU141951</strain>
    </source>
</reference>
<dbReference type="AlphaFoldDB" id="A0A0C1UQ22"/>
<protein>
    <submittedName>
        <fullName evidence="1">DUF1997 domain-containing protein</fullName>
    </submittedName>
</protein>
<sequence length="199" mass="22529">MLRLAAQQTANMQIARHGVPLSHYLRQPRRLVHALMNPDQVEELSANTFRFHLRGFQFLMLNIRPVVDLQIDTSHDHLLTVRSLDCWIKGNQFINEQFSLDLQGQLQLTEREQVTDLTGDVDLAIAVGLPPILSMTPHSILETTGNQILRGVLNTIKHRLMHQLAADYQRWSRQQAQAQAVVPSLAFSPSRAATPCVDN</sequence>
<dbReference type="Gene3D" id="3.30.530.20">
    <property type="match status" value="1"/>
</dbReference>
<name>A0A0C1UQ22_9CYAN</name>
<dbReference type="InterPro" id="IPR023393">
    <property type="entry name" value="START-like_dom_sf"/>
</dbReference>
<gene>
    <name evidence="1" type="ORF">QQ91_011405</name>
</gene>
<organism evidence="1">
    <name type="scientific">Lyngbya confervoides BDU141951</name>
    <dbReference type="NCBI Taxonomy" id="1574623"/>
    <lineage>
        <taxon>Bacteria</taxon>
        <taxon>Bacillati</taxon>
        <taxon>Cyanobacteriota</taxon>
        <taxon>Cyanophyceae</taxon>
        <taxon>Oscillatoriophycideae</taxon>
        <taxon>Oscillatoriales</taxon>
        <taxon>Microcoleaceae</taxon>
        <taxon>Lyngbya</taxon>
    </lineage>
</organism>
<reference evidence="1" key="1">
    <citation type="submission" date="2014-11" db="EMBL/GenBank/DDBJ databases">
        <authorList>
            <person name="Malar M.C."/>
            <person name="Sen D."/>
            <person name="Tripathy S."/>
        </authorList>
    </citation>
    <scope>NUCLEOTIDE SEQUENCE</scope>
    <source>
        <strain evidence="1">BDU141951</strain>
    </source>
</reference>
<evidence type="ECO:0000313" key="1">
    <source>
        <dbReference type="EMBL" id="NEV67724.1"/>
    </source>
</evidence>
<accession>A0A0C1UQ22</accession>